<accession>A0A0D7AR44</accession>
<reference evidence="1 2" key="1">
    <citation type="journal article" date="2015" name="Fungal Genet. Biol.">
        <title>Evolution of novel wood decay mechanisms in Agaricales revealed by the genome sequences of Fistulina hepatica and Cylindrobasidium torrendii.</title>
        <authorList>
            <person name="Floudas D."/>
            <person name="Held B.W."/>
            <person name="Riley R."/>
            <person name="Nagy L.G."/>
            <person name="Koehler G."/>
            <person name="Ransdell A.S."/>
            <person name="Younus H."/>
            <person name="Chow J."/>
            <person name="Chiniquy J."/>
            <person name="Lipzen A."/>
            <person name="Tritt A."/>
            <person name="Sun H."/>
            <person name="Haridas S."/>
            <person name="LaButti K."/>
            <person name="Ohm R.A."/>
            <person name="Kues U."/>
            <person name="Blanchette R.A."/>
            <person name="Grigoriev I.V."/>
            <person name="Minto R.E."/>
            <person name="Hibbett D.S."/>
        </authorList>
    </citation>
    <scope>NUCLEOTIDE SEQUENCE [LARGE SCALE GENOMIC DNA]</scope>
    <source>
        <strain evidence="1 2">FP15055 ss-10</strain>
    </source>
</reference>
<sequence length="504" mass="57821">MSHRELKPQQDLPYFAVRRSDMQNSDWKLLYQPGRLSYRRLYRAHQCLYSTPIPDLEANPPSPDGIPSRSADALMQSLIIIQAYVGLTFRNPAFQNLALFSLSNKRFLCTDEFLRRTFRVALWVLRCHSWAQGERVWWYMDSHCVTAVAILLGITRDLALTGRLHVVTDDEWGTLVRALKSALLKIAHTSTQDHTQAFYIGLADILQEIAQTYAGIDWQITLGDQLPEAYWMDVIDRLWRAIPPIASPEPPPLAVIATVLQRIEHTEARVLRDRLESHRHLLSAAHHAVHFSIRPPSDDEVENFLQVHAIYQILRFFATITRGRATQNEDLCRLVQFGLVQTLVRLTATPLIQEDKIGRIVKDILHRLYYHVMTSDVSAKKIGKALQRITDAEYCDADSTWLLEWIFFVKTVRSRRISSLKCSICHLERNDNQRGVQLLACSKCHATICTSEQCAHSWAALHGADCRRTLPSPAQFEALWNRIGEMRACDQPFARYVYLNSDGP</sequence>
<dbReference type="Proteomes" id="UP000054007">
    <property type="component" value="Unassembled WGS sequence"/>
</dbReference>
<dbReference type="AlphaFoldDB" id="A0A0D7AR44"/>
<proteinExistence type="predicted"/>
<name>A0A0D7AR44_9AGAR</name>
<evidence type="ECO:0000313" key="2">
    <source>
        <dbReference type="Proteomes" id="UP000054007"/>
    </source>
</evidence>
<keyword evidence="2" id="KW-1185">Reference proteome</keyword>
<organism evidence="1 2">
    <name type="scientific">Cylindrobasidium torrendii FP15055 ss-10</name>
    <dbReference type="NCBI Taxonomy" id="1314674"/>
    <lineage>
        <taxon>Eukaryota</taxon>
        <taxon>Fungi</taxon>
        <taxon>Dikarya</taxon>
        <taxon>Basidiomycota</taxon>
        <taxon>Agaricomycotina</taxon>
        <taxon>Agaricomycetes</taxon>
        <taxon>Agaricomycetidae</taxon>
        <taxon>Agaricales</taxon>
        <taxon>Marasmiineae</taxon>
        <taxon>Physalacriaceae</taxon>
        <taxon>Cylindrobasidium</taxon>
    </lineage>
</organism>
<gene>
    <name evidence="1" type="ORF">CYLTODRAFT_415875</name>
</gene>
<dbReference type="EMBL" id="KN881224">
    <property type="protein sequence ID" value="KIY60823.1"/>
    <property type="molecule type" value="Genomic_DNA"/>
</dbReference>
<protein>
    <submittedName>
        <fullName evidence="1">Uncharacterized protein</fullName>
    </submittedName>
</protein>
<evidence type="ECO:0000313" key="1">
    <source>
        <dbReference type="EMBL" id="KIY60823.1"/>
    </source>
</evidence>